<feature type="transmembrane region" description="Helical" evidence="1">
    <location>
        <begin position="115"/>
        <end position="133"/>
    </location>
</feature>
<name>A0ABW4B388_9GAMM</name>
<keyword evidence="3" id="KW-1185">Reference proteome</keyword>
<feature type="transmembrane region" description="Helical" evidence="1">
    <location>
        <begin position="6"/>
        <end position="25"/>
    </location>
</feature>
<gene>
    <name evidence="2" type="ORF">ACFQ45_06790</name>
</gene>
<sequence length="204" mass="22590">MDASIKLVLSGIAIVLALAGFVPYIWAVLKGHVRPHVFSWLIWGITTTIVFFAQLDAEGGMGAWPIGLSGFVTIYVAFLAYVKRGDASISRSDWWFLTAALASLPLWYVTSDPLWAVIVLTIVDLLGFGPTLRKAYHRPFEESRLFFLMVILRNVCAIGALEAYSMTTVMFPLLMALGCVALLLIMQYRRLVVSRLMAAAQVKS</sequence>
<dbReference type="Proteomes" id="UP001597059">
    <property type="component" value="Unassembled WGS sequence"/>
</dbReference>
<accession>A0ABW4B388</accession>
<keyword evidence="1" id="KW-0472">Membrane</keyword>
<keyword evidence="1" id="KW-0812">Transmembrane</keyword>
<protein>
    <recommendedName>
        <fullName evidence="4">DUF1295 domain-containing protein</fullName>
    </recommendedName>
</protein>
<feature type="transmembrane region" description="Helical" evidence="1">
    <location>
        <begin position="145"/>
        <end position="164"/>
    </location>
</feature>
<dbReference type="RefSeq" id="WP_377366241.1">
    <property type="nucleotide sequence ID" value="NZ_JBHTMN010000007.1"/>
</dbReference>
<feature type="transmembrane region" description="Helical" evidence="1">
    <location>
        <begin position="37"/>
        <end position="55"/>
    </location>
</feature>
<evidence type="ECO:0008006" key="4">
    <source>
        <dbReference type="Google" id="ProtNLM"/>
    </source>
</evidence>
<evidence type="ECO:0000256" key="1">
    <source>
        <dbReference type="SAM" id="Phobius"/>
    </source>
</evidence>
<reference evidence="3" key="1">
    <citation type="journal article" date="2019" name="Int. J. Syst. Evol. Microbiol.">
        <title>The Global Catalogue of Microorganisms (GCM) 10K type strain sequencing project: providing services to taxonomists for standard genome sequencing and annotation.</title>
        <authorList>
            <consortium name="The Broad Institute Genomics Platform"/>
            <consortium name="The Broad Institute Genome Sequencing Center for Infectious Disease"/>
            <person name="Wu L."/>
            <person name="Ma J."/>
        </authorList>
    </citation>
    <scope>NUCLEOTIDE SEQUENCE [LARGE SCALE GENOMIC DNA]</scope>
    <source>
        <strain evidence="3">JCM 30774</strain>
    </source>
</reference>
<comment type="caution">
    <text evidence="2">The sequence shown here is derived from an EMBL/GenBank/DDBJ whole genome shotgun (WGS) entry which is preliminary data.</text>
</comment>
<evidence type="ECO:0000313" key="2">
    <source>
        <dbReference type="EMBL" id="MFD1383065.1"/>
    </source>
</evidence>
<feature type="transmembrane region" description="Helical" evidence="1">
    <location>
        <begin position="170"/>
        <end position="188"/>
    </location>
</feature>
<organism evidence="2 3">
    <name type="scientific">Rhodanobacter aciditrophus</name>
    <dbReference type="NCBI Taxonomy" id="1623218"/>
    <lineage>
        <taxon>Bacteria</taxon>
        <taxon>Pseudomonadati</taxon>
        <taxon>Pseudomonadota</taxon>
        <taxon>Gammaproteobacteria</taxon>
        <taxon>Lysobacterales</taxon>
        <taxon>Rhodanobacteraceae</taxon>
        <taxon>Rhodanobacter</taxon>
    </lineage>
</organism>
<proteinExistence type="predicted"/>
<dbReference type="EMBL" id="JBHTMN010000007">
    <property type="protein sequence ID" value="MFD1383065.1"/>
    <property type="molecule type" value="Genomic_DNA"/>
</dbReference>
<keyword evidence="1" id="KW-1133">Transmembrane helix</keyword>
<feature type="transmembrane region" description="Helical" evidence="1">
    <location>
        <begin position="61"/>
        <end position="82"/>
    </location>
</feature>
<feature type="transmembrane region" description="Helical" evidence="1">
    <location>
        <begin position="94"/>
        <end position="109"/>
    </location>
</feature>
<evidence type="ECO:0000313" key="3">
    <source>
        <dbReference type="Proteomes" id="UP001597059"/>
    </source>
</evidence>